<protein>
    <submittedName>
        <fullName evidence="2">tRNA threonylcarbamoyl adenosine modification protein, Sua5/YciO/YrdC/YwlC family</fullName>
    </submittedName>
</protein>
<dbReference type="STRING" id="947013.SAMN04488109_6751"/>
<name>A0A1M5XMM1_9BACT</name>
<evidence type="ECO:0000313" key="2">
    <source>
        <dbReference type="EMBL" id="SHI01087.1"/>
    </source>
</evidence>
<dbReference type="Proteomes" id="UP000184212">
    <property type="component" value="Unassembled WGS sequence"/>
</dbReference>
<dbReference type="Pfam" id="PF01300">
    <property type="entry name" value="Sua5_yciO_yrdC"/>
    <property type="match status" value="1"/>
</dbReference>
<proteinExistence type="predicted"/>
<dbReference type="PANTHER" id="PTHR42828">
    <property type="entry name" value="DHBP SYNTHASE RIBB-LIKE ALPHA/BETA DOMAIN-CONTAINING PROTEIN"/>
    <property type="match status" value="1"/>
</dbReference>
<accession>A0A1M5XMM1</accession>
<dbReference type="InterPro" id="IPR006070">
    <property type="entry name" value="Sua5-like_dom"/>
</dbReference>
<dbReference type="OrthoDB" id="9814580at2"/>
<feature type="domain" description="YrdC-like" evidence="1">
    <location>
        <begin position="15"/>
        <end position="203"/>
    </location>
</feature>
<dbReference type="AlphaFoldDB" id="A0A1M5XMM1"/>
<dbReference type="InterPro" id="IPR017945">
    <property type="entry name" value="DHBP_synth_RibB-like_a/b_dom"/>
</dbReference>
<dbReference type="PANTHER" id="PTHR42828:SF3">
    <property type="entry name" value="THREONYLCARBAMOYL-AMP SYNTHASE"/>
    <property type="match status" value="1"/>
</dbReference>
<reference evidence="2 3" key="1">
    <citation type="submission" date="2016-11" db="EMBL/GenBank/DDBJ databases">
        <authorList>
            <person name="Jaros S."/>
            <person name="Januszkiewicz K."/>
            <person name="Wedrychowicz H."/>
        </authorList>
    </citation>
    <scope>NUCLEOTIDE SEQUENCE [LARGE SCALE GENOMIC DNA]</scope>
    <source>
        <strain evidence="2 3">DSM 24574</strain>
    </source>
</reference>
<organism evidence="2 3">
    <name type="scientific">Chryseolinea serpens</name>
    <dbReference type="NCBI Taxonomy" id="947013"/>
    <lineage>
        <taxon>Bacteria</taxon>
        <taxon>Pseudomonadati</taxon>
        <taxon>Bacteroidota</taxon>
        <taxon>Cytophagia</taxon>
        <taxon>Cytophagales</taxon>
        <taxon>Fulvivirgaceae</taxon>
        <taxon>Chryseolinea</taxon>
    </lineage>
</organism>
<dbReference type="SUPFAM" id="SSF55821">
    <property type="entry name" value="YrdC/RibB"/>
    <property type="match status" value="1"/>
</dbReference>
<dbReference type="PROSITE" id="PS51163">
    <property type="entry name" value="YRDC"/>
    <property type="match status" value="1"/>
</dbReference>
<keyword evidence="3" id="KW-1185">Reference proteome</keyword>
<dbReference type="InterPro" id="IPR052532">
    <property type="entry name" value="SUA5_domain"/>
</dbReference>
<dbReference type="NCBIfam" id="TIGR00057">
    <property type="entry name" value="L-threonylcarbamoyladenylate synthase"/>
    <property type="match status" value="1"/>
</dbReference>
<dbReference type="Gene3D" id="3.90.870.10">
    <property type="entry name" value="DHBP synthase"/>
    <property type="match status" value="1"/>
</dbReference>
<dbReference type="EMBL" id="FQWQ01000006">
    <property type="protein sequence ID" value="SHI01087.1"/>
    <property type="molecule type" value="Genomic_DNA"/>
</dbReference>
<sequence length="209" mass="23301">MAAELLKIHPQNPEGRKVAHVVDVLRKGGIVIYPTDTIYGIGCDLMNRKSIERLCRIMDIKPQKLDLSFICNDLSHISEYVRKIDTPVFKILKKALPGPYTFILESSSKVPKILDVNKRTVGIRIPAHNIPLDIVKLLGNPLITSSIKDDDVIKEYTTDPEEIYEDFKNDVDLVIDGGPGGNVPSSVIDCTNEEITIIRRGLGDVDKII</sequence>
<gene>
    <name evidence="2" type="ORF">SAMN04488109_6751</name>
</gene>
<dbReference type="GO" id="GO:0003725">
    <property type="term" value="F:double-stranded RNA binding"/>
    <property type="evidence" value="ECO:0007669"/>
    <property type="project" value="InterPro"/>
</dbReference>
<evidence type="ECO:0000259" key="1">
    <source>
        <dbReference type="PROSITE" id="PS51163"/>
    </source>
</evidence>
<dbReference type="RefSeq" id="WP_073143313.1">
    <property type="nucleotide sequence ID" value="NZ_FQWQ01000006.1"/>
</dbReference>
<evidence type="ECO:0000313" key="3">
    <source>
        <dbReference type="Proteomes" id="UP000184212"/>
    </source>
</evidence>